<dbReference type="STRING" id="79883.GCA_001636495_03749"/>
<dbReference type="OrthoDB" id="9804286at2"/>
<dbReference type="Gene3D" id="3.40.50.720">
    <property type="entry name" value="NAD(P)-binding Rossmann-like Domain"/>
    <property type="match status" value="1"/>
</dbReference>
<dbReference type="PANTHER" id="PTHR10953">
    <property type="entry name" value="UBIQUITIN-ACTIVATING ENZYME E1"/>
    <property type="match status" value="1"/>
</dbReference>
<evidence type="ECO:0000256" key="1">
    <source>
        <dbReference type="ARBA" id="ARBA00009919"/>
    </source>
</evidence>
<sequence>MDRYSRQTLFAPIGLEGQKSIGDKHVLLIGAGALGTGNAEALVRAGVGKLTIIDRDYVEWSNLQRQQLYSEQDAHEKLPKAVAAKERLQQINSEVEIEAQIADVTTEMLDTLVKKERFDLLLDATDNFDIRMIMNDISQKHVIPWIYGACVGSYGITFTIFPGDTPCLQCLLKTVPLGGATCDTAGIIAPAVGTVVAHQVAEALKILSGNLEDCNRKLVSFDLWKNQYVTLNVEKLRDPECLSCGENRVYPHLSFENQTKTAVLCGRDSVQIRPAETFSGGRSLKGVKELLSSQGIKVEANPYLVAFQAEGHRLVAFQDGRVLVHGTKDIARAKTLYHRYLG</sequence>
<dbReference type="Pfam" id="PF00899">
    <property type="entry name" value="ThiF"/>
    <property type="match status" value="1"/>
</dbReference>
<gene>
    <name evidence="3" type="ORF">FZC76_18760</name>
</gene>
<reference evidence="3 4" key="1">
    <citation type="submission" date="2019-08" db="EMBL/GenBank/DDBJ databases">
        <title>Bacillus genomes from the desert of Cuatro Cienegas, Coahuila.</title>
        <authorList>
            <person name="Olmedo-Alvarez G."/>
        </authorList>
    </citation>
    <scope>NUCLEOTIDE SEQUENCE [LARGE SCALE GENOMIC DNA]</scope>
    <source>
        <strain evidence="3 4">CH28_1T</strain>
    </source>
</reference>
<organism evidence="3 4">
    <name type="scientific">Sutcliffiella horikoshii</name>
    <dbReference type="NCBI Taxonomy" id="79883"/>
    <lineage>
        <taxon>Bacteria</taxon>
        <taxon>Bacillati</taxon>
        <taxon>Bacillota</taxon>
        <taxon>Bacilli</taxon>
        <taxon>Bacillales</taxon>
        <taxon>Bacillaceae</taxon>
        <taxon>Sutcliffiella</taxon>
    </lineage>
</organism>
<comment type="similarity">
    <text evidence="1">Belongs to the HesA/MoeB/ThiF family.</text>
</comment>
<dbReference type="GO" id="GO:0005829">
    <property type="term" value="C:cytosol"/>
    <property type="evidence" value="ECO:0007669"/>
    <property type="project" value="TreeGrafter"/>
</dbReference>
<dbReference type="SUPFAM" id="SSF69572">
    <property type="entry name" value="Activating enzymes of the ubiquitin-like proteins"/>
    <property type="match status" value="1"/>
</dbReference>
<protein>
    <submittedName>
        <fullName evidence="3">Thiazole biosynthesis adenylyltransferase ThiF</fullName>
    </submittedName>
</protein>
<dbReference type="PANTHER" id="PTHR10953:SF102">
    <property type="entry name" value="ADENYLYLTRANSFERASE AND SULFURTRANSFERASE MOCS3"/>
    <property type="match status" value="1"/>
</dbReference>
<dbReference type="InterPro" id="IPR045886">
    <property type="entry name" value="ThiF/MoeB/HesA"/>
</dbReference>
<dbReference type="FunFam" id="3.40.50.720:FF:000080">
    <property type="entry name" value="Thiazole biosynthesis adenylyltransferase ThiF"/>
    <property type="match status" value="1"/>
</dbReference>
<dbReference type="GO" id="GO:0008641">
    <property type="term" value="F:ubiquitin-like modifier activating enzyme activity"/>
    <property type="evidence" value="ECO:0007669"/>
    <property type="project" value="InterPro"/>
</dbReference>
<evidence type="ECO:0000313" key="4">
    <source>
        <dbReference type="Proteomes" id="UP000322524"/>
    </source>
</evidence>
<dbReference type="NCBIfam" id="NF009123">
    <property type="entry name" value="PRK12475.1"/>
    <property type="match status" value="1"/>
</dbReference>
<dbReference type="GO" id="GO:0016779">
    <property type="term" value="F:nucleotidyltransferase activity"/>
    <property type="evidence" value="ECO:0007669"/>
    <property type="project" value="UniProtKB-KW"/>
</dbReference>
<keyword evidence="3" id="KW-0808">Transferase</keyword>
<name>A0A5D4SPF2_9BACI</name>
<dbReference type="GO" id="GO:0004792">
    <property type="term" value="F:thiosulfate-cyanide sulfurtransferase activity"/>
    <property type="evidence" value="ECO:0007669"/>
    <property type="project" value="TreeGrafter"/>
</dbReference>
<evidence type="ECO:0000259" key="2">
    <source>
        <dbReference type="Pfam" id="PF00899"/>
    </source>
</evidence>
<dbReference type="GO" id="GO:0008146">
    <property type="term" value="F:sulfotransferase activity"/>
    <property type="evidence" value="ECO:0007669"/>
    <property type="project" value="TreeGrafter"/>
</dbReference>
<dbReference type="AlphaFoldDB" id="A0A5D4SPF2"/>
<dbReference type="RefSeq" id="WP_148989705.1">
    <property type="nucleotide sequence ID" value="NZ_VTEV01000008.1"/>
</dbReference>
<dbReference type="Proteomes" id="UP000322524">
    <property type="component" value="Unassembled WGS sequence"/>
</dbReference>
<comment type="caution">
    <text evidence="3">The sequence shown here is derived from an EMBL/GenBank/DDBJ whole genome shotgun (WGS) entry which is preliminary data.</text>
</comment>
<proteinExistence type="inferred from homology"/>
<accession>A0A5D4SPF2</accession>
<dbReference type="EMBL" id="VTEV01000008">
    <property type="protein sequence ID" value="TYS64601.1"/>
    <property type="molecule type" value="Genomic_DNA"/>
</dbReference>
<dbReference type="CDD" id="cd00757">
    <property type="entry name" value="ThiF_MoeB_HesA_family"/>
    <property type="match status" value="1"/>
</dbReference>
<dbReference type="InterPro" id="IPR000594">
    <property type="entry name" value="ThiF_NAD_FAD-bd"/>
</dbReference>
<keyword evidence="3" id="KW-0548">Nucleotidyltransferase</keyword>
<dbReference type="InterPro" id="IPR035985">
    <property type="entry name" value="Ubiquitin-activating_enz"/>
</dbReference>
<evidence type="ECO:0000313" key="3">
    <source>
        <dbReference type="EMBL" id="TYS64601.1"/>
    </source>
</evidence>
<feature type="domain" description="THIF-type NAD/FAD binding fold" evidence="2">
    <location>
        <begin position="4"/>
        <end position="242"/>
    </location>
</feature>